<keyword evidence="2" id="KW-1185">Reference proteome</keyword>
<comment type="caution">
    <text evidence="1">The sequence shown here is derived from an EMBL/GenBank/DDBJ whole genome shotgun (WGS) entry which is preliminary data.</text>
</comment>
<dbReference type="SUPFAM" id="SSF141694">
    <property type="entry name" value="AF2212/PG0164-like"/>
    <property type="match status" value="1"/>
</dbReference>
<dbReference type="Gene3D" id="2.40.30.100">
    <property type="entry name" value="AF2212/PG0164-like"/>
    <property type="match status" value="1"/>
</dbReference>
<protein>
    <submittedName>
        <fullName evidence="1">YdeI/OmpD-associated family protein</fullName>
    </submittedName>
</protein>
<reference evidence="2" key="1">
    <citation type="journal article" date="2019" name="Int. J. Syst. Evol. Microbiol.">
        <title>The Global Catalogue of Microorganisms (GCM) 10K type strain sequencing project: providing services to taxonomists for standard genome sequencing and annotation.</title>
        <authorList>
            <consortium name="The Broad Institute Genomics Platform"/>
            <consortium name="The Broad Institute Genome Sequencing Center for Infectious Disease"/>
            <person name="Wu L."/>
            <person name="Ma J."/>
        </authorList>
    </citation>
    <scope>NUCLEOTIDE SEQUENCE [LARGE SCALE GENOMIC DNA]</scope>
    <source>
        <strain evidence="2">JCM 17975</strain>
    </source>
</reference>
<evidence type="ECO:0000313" key="2">
    <source>
        <dbReference type="Proteomes" id="UP001500843"/>
    </source>
</evidence>
<dbReference type="InterPro" id="IPR015018">
    <property type="entry name" value="DUF1905"/>
</dbReference>
<dbReference type="InterPro" id="IPR037079">
    <property type="entry name" value="AF2212/PG0164-like_sf"/>
</dbReference>
<name>A0ABP8XN68_9MICO</name>
<sequence>MAPERAKRFMAVVQIDASGRTHVPVPFEPDTAWGAKPRHHVTGTLNGHGLRGVLDQTTDGTVLVLGPAWCRDARLTTGDNAQVLLVPEGPQRTDLSADFAAALDAVPDAGAYFDSLAQFYRKAYLRWIEATKRRPDQRPVRVAEVVRLLQDGQKERPKGMSPQ</sequence>
<organism evidence="1 2">
    <name type="scientific">Promicromonospora umidemergens</name>
    <dbReference type="NCBI Taxonomy" id="629679"/>
    <lineage>
        <taxon>Bacteria</taxon>
        <taxon>Bacillati</taxon>
        <taxon>Actinomycetota</taxon>
        <taxon>Actinomycetes</taxon>
        <taxon>Micrococcales</taxon>
        <taxon>Promicromonosporaceae</taxon>
        <taxon>Promicromonospora</taxon>
    </lineage>
</organism>
<accession>A0ABP8XN68</accession>
<evidence type="ECO:0000313" key="1">
    <source>
        <dbReference type="EMBL" id="GAA4710242.1"/>
    </source>
</evidence>
<dbReference type="EMBL" id="BAABHM010000016">
    <property type="protein sequence ID" value="GAA4710242.1"/>
    <property type="molecule type" value="Genomic_DNA"/>
</dbReference>
<gene>
    <name evidence="1" type="ORF">GCM10023198_36280</name>
</gene>
<dbReference type="Pfam" id="PF13376">
    <property type="entry name" value="OmdA"/>
    <property type="match status" value="1"/>
</dbReference>
<dbReference type="RefSeq" id="WP_253868269.1">
    <property type="nucleotide sequence ID" value="NZ_BAABHM010000016.1"/>
</dbReference>
<proteinExistence type="predicted"/>
<dbReference type="Proteomes" id="UP001500843">
    <property type="component" value="Unassembled WGS sequence"/>
</dbReference>
<dbReference type="Pfam" id="PF08922">
    <property type="entry name" value="DUF1905"/>
    <property type="match status" value="1"/>
</dbReference>